<name>A0A1H9W9B0_9GAMM</name>
<dbReference type="EMBL" id="FOGS01000013">
    <property type="protein sequence ID" value="SES30053.1"/>
    <property type="molecule type" value="Genomic_DNA"/>
</dbReference>
<dbReference type="STRING" id="416874.SAMN04487958_1132"/>
<feature type="region of interest" description="Disordered" evidence="1">
    <location>
        <begin position="43"/>
        <end position="62"/>
    </location>
</feature>
<keyword evidence="3" id="KW-1185">Reference proteome</keyword>
<dbReference type="AlphaFoldDB" id="A0A1H9W9B0"/>
<dbReference type="RefSeq" id="WP_092829582.1">
    <property type="nucleotide sequence ID" value="NZ_FOGS01000013.1"/>
</dbReference>
<evidence type="ECO:0000313" key="2">
    <source>
        <dbReference type="EMBL" id="SES30053.1"/>
    </source>
</evidence>
<gene>
    <name evidence="2" type="ORF">SAMN04487958_1132</name>
</gene>
<evidence type="ECO:0000313" key="3">
    <source>
        <dbReference type="Proteomes" id="UP000198505"/>
    </source>
</evidence>
<evidence type="ECO:0000256" key="1">
    <source>
        <dbReference type="SAM" id="MobiDB-lite"/>
    </source>
</evidence>
<sequence length="62" mass="6950">MESSYKGLYVQRDERGEIISVQVVDTGGNSLPLDPEIYIEREVEPPIDELPDQANSNPTEDT</sequence>
<proteinExistence type="predicted"/>
<reference evidence="3" key="1">
    <citation type="submission" date="2016-10" db="EMBL/GenBank/DDBJ databases">
        <authorList>
            <person name="Varghese N."/>
            <person name="Submissions S."/>
        </authorList>
    </citation>
    <scope>NUCLEOTIDE SEQUENCE [LARGE SCALE GENOMIC DNA]</scope>
    <source>
        <strain evidence="3">CGMCC 1.6495</strain>
    </source>
</reference>
<accession>A0A1H9W9B0</accession>
<dbReference type="Proteomes" id="UP000198505">
    <property type="component" value="Unassembled WGS sequence"/>
</dbReference>
<protein>
    <submittedName>
        <fullName evidence="2">Uncharacterized protein</fullName>
    </submittedName>
</protein>
<feature type="compositionally biased region" description="Polar residues" evidence="1">
    <location>
        <begin position="53"/>
        <end position="62"/>
    </location>
</feature>
<organism evidence="2 3">
    <name type="scientific">Vreelandella subterranea</name>
    <dbReference type="NCBI Taxonomy" id="416874"/>
    <lineage>
        <taxon>Bacteria</taxon>
        <taxon>Pseudomonadati</taxon>
        <taxon>Pseudomonadota</taxon>
        <taxon>Gammaproteobacteria</taxon>
        <taxon>Oceanospirillales</taxon>
        <taxon>Halomonadaceae</taxon>
        <taxon>Vreelandella</taxon>
    </lineage>
</organism>